<feature type="signal peptide" evidence="1">
    <location>
        <begin position="1"/>
        <end position="24"/>
    </location>
</feature>
<dbReference type="OrthoDB" id="7205602at2"/>
<evidence type="ECO:0000256" key="1">
    <source>
        <dbReference type="SAM" id="SignalP"/>
    </source>
</evidence>
<keyword evidence="3" id="KW-1185">Reference proteome</keyword>
<dbReference type="RefSeq" id="WP_092311912.1">
    <property type="nucleotide sequence ID" value="NZ_FOZV01000006.1"/>
</dbReference>
<feature type="chain" id="PRO_5011567640" evidence="1">
    <location>
        <begin position="25"/>
        <end position="126"/>
    </location>
</feature>
<organism evidence="2 3">
    <name type="scientific">Brevundimonas viscosa</name>
    <dbReference type="NCBI Taxonomy" id="871741"/>
    <lineage>
        <taxon>Bacteria</taxon>
        <taxon>Pseudomonadati</taxon>
        <taxon>Pseudomonadota</taxon>
        <taxon>Alphaproteobacteria</taxon>
        <taxon>Caulobacterales</taxon>
        <taxon>Caulobacteraceae</taxon>
        <taxon>Brevundimonas</taxon>
    </lineage>
</organism>
<sequence>MIRTISLGAAIALFAASAPDLAQAQTRTLDAFVAEANRVPRNATAAFRPSARRLLNEGGTAMREVIEEARAARAAGRPTAACPPERVEVDAGQLLGFFNAIPPSRRARMSVRDGFREWLASRHPCR</sequence>
<proteinExistence type="predicted"/>
<gene>
    <name evidence="2" type="ORF">SAMN05192570_2750</name>
</gene>
<evidence type="ECO:0000313" key="2">
    <source>
        <dbReference type="EMBL" id="SFS81406.1"/>
    </source>
</evidence>
<dbReference type="STRING" id="871741.SAMN05192570_2750"/>
<protein>
    <submittedName>
        <fullName evidence="2">Uncharacterized protein</fullName>
    </submittedName>
</protein>
<dbReference type="AlphaFoldDB" id="A0A1I6SWT7"/>
<accession>A0A1I6SWT7</accession>
<dbReference type="EMBL" id="FOZV01000006">
    <property type="protein sequence ID" value="SFS81406.1"/>
    <property type="molecule type" value="Genomic_DNA"/>
</dbReference>
<reference evidence="3" key="1">
    <citation type="submission" date="2016-10" db="EMBL/GenBank/DDBJ databases">
        <authorList>
            <person name="Varghese N."/>
            <person name="Submissions S."/>
        </authorList>
    </citation>
    <scope>NUCLEOTIDE SEQUENCE [LARGE SCALE GENOMIC DNA]</scope>
    <source>
        <strain evidence="3">CGMCC 1.10683</strain>
    </source>
</reference>
<evidence type="ECO:0000313" key="3">
    <source>
        <dbReference type="Proteomes" id="UP000198788"/>
    </source>
</evidence>
<dbReference type="Proteomes" id="UP000198788">
    <property type="component" value="Unassembled WGS sequence"/>
</dbReference>
<keyword evidence="1" id="KW-0732">Signal</keyword>
<name>A0A1I6SWT7_9CAUL</name>